<reference evidence="1" key="1">
    <citation type="submission" date="2021-03" db="EMBL/GenBank/DDBJ databases">
        <title>Evolutionary innovations through gain and loss of genes in the ectomycorrhizal Boletales.</title>
        <authorList>
            <person name="Wu G."/>
            <person name="Miyauchi S."/>
            <person name="Morin E."/>
            <person name="Yang Z.-L."/>
            <person name="Xu J."/>
            <person name="Martin F.M."/>
        </authorList>
    </citation>
    <scope>NUCLEOTIDE SEQUENCE</scope>
    <source>
        <strain evidence="1">BR01</strain>
    </source>
</reference>
<dbReference type="Proteomes" id="UP000683000">
    <property type="component" value="Unassembled WGS sequence"/>
</dbReference>
<dbReference type="OrthoDB" id="2803783at2759"/>
<dbReference type="EMBL" id="JAGFBS010000107">
    <property type="protein sequence ID" value="KAG6369100.1"/>
    <property type="molecule type" value="Genomic_DNA"/>
</dbReference>
<name>A0A8I2YBY7_9AGAM</name>
<gene>
    <name evidence="1" type="ORF">JVT61DRAFT_1490</name>
</gene>
<keyword evidence="2" id="KW-1185">Reference proteome</keyword>
<protein>
    <submittedName>
        <fullName evidence="1">Uncharacterized protein</fullName>
    </submittedName>
</protein>
<dbReference type="AlphaFoldDB" id="A0A8I2YBY7"/>
<evidence type="ECO:0000313" key="1">
    <source>
        <dbReference type="EMBL" id="KAG6369100.1"/>
    </source>
</evidence>
<accession>A0A8I2YBY7</accession>
<proteinExistence type="predicted"/>
<comment type="caution">
    <text evidence="1">The sequence shown here is derived from an EMBL/GenBank/DDBJ whole genome shotgun (WGS) entry which is preliminary data.</text>
</comment>
<sequence length="81" mass="9744">MPAQSWATKDQQAWLIQYQQKYYLPLMPSRNYTSFWNPYFEAFAAKWPERKQLFPGIPEAELTPEQWEQVMTALKDRKNVS</sequence>
<organism evidence="1 2">
    <name type="scientific">Boletus reticuloceps</name>
    <dbReference type="NCBI Taxonomy" id="495285"/>
    <lineage>
        <taxon>Eukaryota</taxon>
        <taxon>Fungi</taxon>
        <taxon>Dikarya</taxon>
        <taxon>Basidiomycota</taxon>
        <taxon>Agaricomycotina</taxon>
        <taxon>Agaricomycetes</taxon>
        <taxon>Agaricomycetidae</taxon>
        <taxon>Boletales</taxon>
        <taxon>Boletineae</taxon>
        <taxon>Boletaceae</taxon>
        <taxon>Boletoideae</taxon>
        <taxon>Boletus</taxon>
    </lineage>
</organism>
<evidence type="ECO:0000313" key="2">
    <source>
        <dbReference type="Proteomes" id="UP000683000"/>
    </source>
</evidence>